<dbReference type="KEGG" id="tfo:BFO_1442"/>
<reference evidence="5" key="1">
    <citation type="submission" date="2011-12" db="EMBL/GenBank/DDBJ databases">
        <title>Complete sequence of Tannerella forsythia ATCC 43037.</title>
        <authorList>
            <person name="Dewhirst F."/>
            <person name="Tanner A."/>
            <person name="Izard J."/>
            <person name="Brinkac L."/>
            <person name="Durkin A.S."/>
            <person name="Hostetler J."/>
            <person name="Shetty J."/>
            <person name="Torralba M."/>
            <person name="Gill S."/>
            <person name="Nelson K."/>
        </authorList>
    </citation>
    <scope>NUCLEOTIDE SEQUENCE [LARGE SCALE GENOMIC DNA]</scope>
    <source>
        <strain evidence="5">ATCC 43037 / JCM 10827 / CCUG 33226 / KCTC 5666 / FDC 338</strain>
    </source>
</reference>
<dbReference type="InterPro" id="IPR015915">
    <property type="entry name" value="Kelch-typ_b-propeller"/>
</dbReference>
<protein>
    <submittedName>
        <fullName evidence="4">Putative lipoprotein</fullName>
    </submittedName>
</protein>
<dbReference type="InterPro" id="IPR058667">
    <property type="entry name" value="DUF6242_C"/>
</dbReference>
<sequence length="454" mass="50830">MSMKKNRLQSGTAACMAALLLSSCLNNKELEVPNWVQDNCQIASFSLKNDSIRGLAQVVFTIDQIKGEIYNRDSMPYGTVINRKIICNVKYDGPPPSAVEVYQETTKERKNWNGSDSLDLSKPIRFDVYSYNGKSVKTYTAKLNVHQQKPDSMTWLRTEKLLDTEREEQRVLEWRGKYRMFVRKAGNDLLYQSDDAKTWIASSLNGLSGKTLVLSQITVYGEALYAPAADGLLYRSDNGTDWSIVGGAPEIKVLLGVVDSVTQSSRPSALAAIVKNSDSWHFASMNAKGKWTTGETVPEAFPFEGFGTVGYEAVFYRHLLVIAGKKRNGELSNLSWETTDGLRWVSLNHSTTAGIEPCEGAAVSFYDNQIYLIGGFNASKTASRKIYRSANRGLSWTLVNKLIVLPETFQPRGYASLLVDKDNYMLLFGGKEKHDRAVLDELWRGRINRLGFKE</sequence>
<dbReference type="eggNOG" id="COG1621">
    <property type="taxonomic scope" value="Bacteria"/>
</dbReference>
<dbReference type="Proteomes" id="UP000005436">
    <property type="component" value="Chromosome"/>
</dbReference>
<dbReference type="Pfam" id="PF25852">
    <property type="entry name" value="DUF6242_C"/>
    <property type="match status" value="1"/>
</dbReference>
<feature type="signal peptide" evidence="1">
    <location>
        <begin position="1"/>
        <end position="27"/>
    </location>
</feature>
<proteinExistence type="predicted"/>
<dbReference type="PATRIC" id="fig|203275.8.peg.1299"/>
<keyword evidence="4" id="KW-0449">Lipoprotein</keyword>
<evidence type="ECO:0000313" key="4">
    <source>
        <dbReference type="EMBL" id="AEW20244.1"/>
    </source>
</evidence>
<dbReference type="PROSITE" id="PS51257">
    <property type="entry name" value="PROKAR_LIPOPROTEIN"/>
    <property type="match status" value="1"/>
</dbReference>
<gene>
    <name evidence="4" type="ordered locus">BFO_1442</name>
</gene>
<keyword evidence="5" id="KW-1185">Reference proteome</keyword>
<evidence type="ECO:0000259" key="2">
    <source>
        <dbReference type="Pfam" id="PF19755"/>
    </source>
</evidence>
<dbReference type="SUPFAM" id="SSF110296">
    <property type="entry name" value="Oligoxyloglucan reducing end-specific cellobiohydrolase"/>
    <property type="match status" value="1"/>
</dbReference>
<accession>G8UKQ2</accession>
<feature type="domain" description="DUF6242" evidence="2">
    <location>
        <begin position="54"/>
        <end position="143"/>
    </location>
</feature>
<dbReference type="InterPro" id="IPR046209">
    <property type="entry name" value="DUF6242_N"/>
</dbReference>
<dbReference type="Pfam" id="PF19755">
    <property type="entry name" value="DUF6242"/>
    <property type="match status" value="1"/>
</dbReference>
<dbReference type="HOGENOM" id="CLU_042770_1_0_10"/>
<feature type="chain" id="PRO_5003517171" evidence="1">
    <location>
        <begin position="28"/>
        <end position="454"/>
    </location>
</feature>
<organism evidence="4 5">
    <name type="scientific">Tannerella forsythia (strain ATCC 43037 / JCM 10827 / CCUG 21028 A / KCTC 5666 / FDC 338)</name>
    <name type="common">Bacteroides forsythus</name>
    <dbReference type="NCBI Taxonomy" id="203275"/>
    <lineage>
        <taxon>Bacteria</taxon>
        <taxon>Pseudomonadati</taxon>
        <taxon>Bacteroidota</taxon>
        <taxon>Bacteroidia</taxon>
        <taxon>Bacteroidales</taxon>
        <taxon>Tannerellaceae</taxon>
        <taxon>Tannerella</taxon>
    </lineage>
</organism>
<evidence type="ECO:0000313" key="5">
    <source>
        <dbReference type="Proteomes" id="UP000005436"/>
    </source>
</evidence>
<evidence type="ECO:0000256" key="1">
    <source>
        <dbReference type="SAM" id="SignalP"/>
    </source>
</evidence>
<feature type="domain" description="DUF6242" evidence="3">
    <location>
        <begin position="149"/>
        <end position="453"/>
    </location>
</feature>
<dbReference type="STRING" id="203275.BFO_1442"/>
<evidence type="ECO:0000259" key="3">
    <source>
        <dbReference type="Pfam" id="PF25852"/>
    </source>
</evidence>
<dbReference type="EMBL" id="CP003191">
    <property type="protein sequence ID" value="AEW20244.1"/>
    <property type="molecule type" value="Genomic_DNA"/>
</dbReference>
<dbReference type="AlphaFoldDB" id="G8UKQ2"/>
<keyword evidence="1" id="KW-0732">Signal</keyword>
<name>G8UKQ2_TANFA</name>
<dbReference type="Gene3D" id="2.120.10.80">
    <property type="entry name" value="Kelch-type beta propeller"/>
    <property type="match status" value="1"/>
</dbReference>